<sequence>MKTHSLIIPALVLTLGSSHCLAEQPNMQNALDYLKQAKDSLQRASQDKGGHRGSAIQAINQAIQEVKAGMEYDREHQSKEEKNKK</sequence>
<keyword evidence="1" id="KW-0732">Signal</keyword>
<keyword evidence="3" id="KW-1185">Reference proteome</keyword>
<dbReference type="AlphaFoldDB" id="A0A1Y6D461"/>
<dbReference type="OrthoDB" id="574558at2"/>
<organism evidence="2 3">
    <name type="scientific">Methylomagnum ishizawai</name>
    <dbReference type="NCBI Taxonomy" id="1760988"/>
    <lineage>
        <taxon>Bacteria</taxon>
        <taxon>Pseudomonadati</taxon>
        <taxon>Pseudomonadota</taxon>
        <taxon>Gammaproteobacteria</taxon>
        <taxon>Methylococcales</taxon>
        <taxon>Methylococcaceae</taxon>
        <taxon>Methylomagnum</taxon>
    </lineage>
</organism>
<dbReference type="STRING" id="1760988.SAMN02949497_2078"/>
<protein>
    <recommendedName>
        <fullName evidence="4">Small metal-binding protein</fullName>
    </recommendedName>
</protein>
<accession>A0A1Y6D461</accession>
<reference evidence="2 3" key="1">
    <citation type="submission" date="2016-12" db="EMBL/GenBank/DDBJ databases">
        <authorList>
            <person name="Song W.-J."/>
            <person name="Kurnit D.M."/>
        </authorList>
    </citation>
    <scope>NUCLEOTIDE SEQUENCE [LARGE SCALE GENOMIC DNA]</scope>
    <source>
        <strain evidence="2 3">175</strain>
    </source>
</reference>
<feature type="signal peptide" evidence="1">
    <location>
        <begin position="1"/>
        <end position="22"/>
    </location>
</feature>
<gene>
    <name evidence="2" type="ORF">SAMN02949497_2078</name>
</gene>
<dbReference type="RefSeq" id="WP_125468888.1">
    <property type="nucleotide sequence ID" value="NZ_FXAM01000001.1"/>
</dbReference>
<evidence type="ECO:0000256" key="1">
    <source>
        <dbReference type="SAM" id="SignalP"/>
    </source>
</evidence>
<proteinExistence type="predicted"/>
<dbReference type="Proteomes" id="UP000192923">
    <property type="component" value="Unassembled WGS sequence"/>
</dbReference>
<evidence type="ECO:0008006" key="4">
    <source>
        <dbReference type="Google" id="ProtNLM"/>
    </source>
</evidence>
<evidence type="ECO:0000313" key="3">
    <source>
        <dbReference type="Proteomes" id="UP000192923"/>
    </source>
</evidence>
<evidence type="ECO:0000313" key="2">
    <source>
        <dbReference type="EMBL" id="SMF94745.1"/>
    </source>
</evidence>
<feature type="chain" id="PRO_5012531719" description="Small metal-binding protein" evidence="1">
    <location>
        <begin position="23"/>
        <end position="85"/>
    </location>
</feature>
<dbReference type="EMBL" id="FXAM01000001">
    <property type="protein sequence ID" value="SMF94745.1"/>
    <property type="molecule type" value="Genomic_DNA"/>
</dbReference>
<name>A0A1Y6D461_9GAMM</name>